<dbReference type="InterPro" id="IPR036388">
    <property type="entry name" value="WH-like_DNA-bd_sf"/>
</dbReference>
<keyword evidence="5" id="KW-0804">Transcription</keyword>
<dbReference type="InterPro" id="IPR001867">
    <property type="entry name" value="OmpR/PhoB-type_DNA-bd"/>
</dbReference>
<feature type="DNA-binding region" description="OmpR/PhoB-type" evidence="7">
    <location>
        <begin position="135"/>
        <end position="229"/>
    </location>
</feature>
<evidence type="ECO:0000313" key="11">
    <source>
        <dbReference type="EMBL" id="PHO18768.1"/>
    </source>
</evidence>
<dbReference type="GO" id="GO:0005829">
    <property type="term" value="C:cytosol"/>
    <property type="evidence" value="ECO:0007669"/>
    <property type="project" value="TreeGrafter"/>
</dbReference>
<evidence type="ECO:0000313" key="10">
    <source>
        <dbReference type="EMBL" id="AXX92938.1"/>
    </source>
</evidence>
<keyword evidence="2" id="KW-0902">Two-component regulatory system</keyword>
<keyword evidence="12" id="KW-1185">Reference proteome</keyword>
<name>A0A2G1DJU0_9BACT</name>
<dbReference type="PROSITE" id="PS51755">
    <property type="entry name" value="OMPR_PHOB"/>
    <property type="match status" value="1"/>
</dbReference>
<dbReference type="Proteomes" id="UP000221222">
    <property type="component" value="Unassembled WGS sequence"/>
</dbReference>
<feature type="domain" description="OmpR/PhoB-type" evidence="9">
    <location>
        <begin position="135"/>
        <end position="229"/>
    </location>
</feature>
<protein>
    <submittedName>
        <fullName evidence="11">NAD(P)H-flavin oxidoreductase</fullName>
    </submittedName>
    <submittedName>
        <fullName evidence="10">Two-component system response regulator</fullName>
    </submittedName>
</protein>
<organism evidence="11 12">
    <name type="scientific">Malaciobacter molluscorum LMG 25693</name>
    <dbReference type="NCBI Taxonomy" id="870501"/>
    <lineage>
        <taxon>Bacteria</taxon>
        <taxon>Pseudomonadati</taxon>
        <taxon>Campylobacterota</taxon>
        <taxon>Epsilonproteobacteria</taxon>
        <taxon>Campylobacterales</taxon>
        <taxon>Arcobacteraceae</taxon>
        <taxon>Malaciobacter</taxon>
    </lineage>
</organism>
<dbReference type="GO" id="GO:0000976">
    <property type="term" value="F:transcription cis-regulatory region binding"/>
    <property type="evidence" value="ECO:0007669"/>
    <property type="project" value="TreeGrafter"/>
</dbReference>
<evidence type="ECO:0000256" key="1">
    <source>
        <dbReference type="ARBA" id="ARBA00022553"/>
    </source>
</evidence>
<keyword evidence="3" id="KW-0805">Transcription regulation</keyword>
<dbReference type="SMART" id="SM00448">
    <property type="entry name" value="REC"/>
    <property type="match status" value="1"/>
</dbReference>
<dbReference type="Pfam" id="PF00486">
    <property type="entry name" value="Trans_reg_C"/>
    <property type="match status" value="1"/>
</dbReference>
<dbReference type="EMBL" id="NXFY01000004">
    <property type="protein sequence ID" value="PHO18768.1"/>
    <property type="molecule type" value="Genomic_DNA"/>
</dbReference>
<dbReference type="SUPFAM" id="SSF46894">
    <property type="entry name" value="C-terminal effector domain of the bipartite response regulators"/>
    <property type="match status" value="1"/>
</dbReference>
<dbReference type="GO" id="GO:0006355">
    <property type="term" value="P:regulation of DNA-templated transcription"/>
    <property type="evidence" value="ECO:0007669"/>
    <property type="project" value="InterPro"/>
</dbReference>
<dbReference type="Gene3D" id="1.10.10.10">
    <property type="entry name" value="Winged helix-like DNA-binding domain superfamily/Winged helix DNA-binding domain"/>
    <property type="match status" value="1"/>
</dbReference>
<keyword evidence="4 7" id="KW-0238">DNA-binding</keyword>
<proteinExistence type="predicted"/>
<dbReference type="CDD" id="cd00383">
    <property type="entry name" value="trans_reg_C"/>
    <property type="match status" value="1"/>
</dbReference>
<evidence type="ECO:0000256" key="6">
    <source>
        <dbReference type="PROSITE-ProRule" id="PRU00169"/>
    </source>
</evidence>
<feature type="domain" description="Response regulatory" evidence="8">
    <location>
        <begin position="14"/>
        <end position="128"/>
    </location>
</feature>
<dbReference type="InterPro" id="IPR016032">
    <property type="entry name" value="Sig_transdc_resp-reg_C-effctor"/>
</dbReference>
<evidence type="ECO:0000256" key="7">
    <source>
        <dbReference type="PROSITE-ProRule" id="PRU01091"/>
    </source>
</evidence>
<evidence type="ECO:0000256" key="4">
    <source>
        <dbReference type="ARBA" id="ARBA00023125"/>
    </source>
</evidence>
<dbReference type="AlphaFoldDB" id="A0A2G1DJU0"/>
<dbReference type="Proteomes" id="UP000262712">
    <property type="component" value="Chromosome"/>
</dbReference>
<dbReference type="CDD" id="cd17546">
    <property type="entry name" value="REC_hyHK_CKI1_RcsC-like"/>
    <property type="match status" value="1"/>
</dbReference>
<accession>A0A2G1DJU0</accession>
<keyword evidence="1 6" id="KW-0597">Phosphoprotein</keyword>
<dbReference type="PROSITE" id="PS50110">
    <property type="entry name" value="RESPONSE_REGULATORY"/>
    <property type="match status" value="1"/>
</dbReference>
<feature type="modified residue" description="4-aspartylphosphate" evidence="6">
    <location>
        <position position="63"/>
    </location>
</feature>
<dbReference type="InterPro" id="IPR001789">
    <property type="entry name" value="Sig_transdc_resp-reg_receiver"/>
</dbReference>
<evidence type="ECO:0000256" key="3">
    <source>
        <dbReference type="ARBA" id="ARBA00023015"/>
    </source>
</evidence>
<dbReference type="EMBL" id="CP032098">
    <property type="protein sequence ID" value="AXX92938.1"/>
    <property type="molecule type" value="Genomic_DNA"/>
</dbReference>
<dbReference type="SUPFAM" id="SSF52172">
    <property type="entry name" value="CheY-like"/>
    <property type="match status" value="1"/>
</dbReference>
<evidence type="ECO:0000259" key="9">
    <source>
        <dbReference type="PROSITE" id="PS51755"/>
    </source>
</evidence>
<dbReference type="Pfam" id="PF00072">
    <property type="entry name" value="Response_reg"/>
    <property type="match status" value="1"/>
</dbReference>
<gene>
    <name evidence="10" type="ORF">AMOL_1978</name>
    <name evidence="11" type="ORF">CPU12_04195</name>
</gene>
<dbReference type="PANTHER" id="PTHR48111">
    <property type="entry name" value="REGULATOR OF RPOS"/>
    <property type="match status" value="1"/>
</dbReference>
<dbReference type="KEGG" id="amol:AMOL_1978"/>
<dbReference type="InterPro" id="IPR039420">
    <property type="entry name" value="WalR-like"/>
</dbReference>
<evidence type="ECO:0000313" key="13">
    <source>
        <dbReference type="Proteomes" id="UP000262712"/>
    </source>
</evidence>
<dbReference type="SMART" id="SM00862">
    <property type="entry name" value="Trans_reg_C"/>
    <property type="match status" value="1"/>
</dbReference>
<reference evidence="10 13" key="2">
    <citation type="submission" date="2018-08" db="EMBL/GenBank/DDBJ databases">
        <title>Complete genome of the Arcobacter molluscorum type strain LMG 25693.</title>
        <authorList>
            <person name="Miller W.G."/>
            <person name="Yee E."/>
            <person name="Bono J.L."/>
        </authorList>
    </citation>
    <scope>NUCLEOTIDE SEQUENCE [LARGE SCALE GENOMIC DNA]</scope>
    <source>
        <strain evidence="10 13">CECT 7696</strain>
    </source>
</reference>
<reference evidence="11 12" key="1">
    <citation type="submission" date="2017-09" db="EMBL/GenBank/DDBJ databases">
        <title>Arcobacter canalis sp. nov., a new species isolated from a water canal contaminated with urban sewage.</title>
        <authorList>
            <person name="Perez-Cataluna A."/>
            <person name="Salas-Masso N."/>
            <person name="Figueras M.J."/>
        </authorList>
    </citation>
    <scope>NUCLEOTIDE SEQUENCE [LARGE SCALE GENOMIC DNA]</scope>
    <source>
        <strain evidence="11 12">F98-3</strain>
    </source>
</reference>
<evidence type="ECO:0000259" key="8">
    <source>
        <dbReference type="PROSITE" id="PS50110"/>
    </source>
</evidence>
<dbReference type="GO" id="GO:0000156">
    <property type="term" value="F:phosphorelay response regulator activity"/>
    <property type="evidence" value="ECO:0007669"/>
    <property type="project" value="TreeGrafter"/>
</dbReference>
<evidence type="ECO:0000256" key="5">
    <source>
        <dbReference type="ARBA" id="ARBA00023163"/>
    </source>
</evidence>
<evidence type="ECO:0000256" key="2">
    <source>
        <dbReference type="ARBA" id="ARBA00023012"/>
    </source>
</evidence>
<evidence type="ECO:0000313" key="12">
    <source>
        <dbReference type="Proteomes" id="UP000221222"/>
    </source>
</evidence>
<dbReference type="RefSeq" id="WP_099341826.1">
    <property type="nucleotide sequence ID" value="NZ_CP032098.1"/>
</dbReference>
<sequence>MKNYSKLDILTDKKALCVDDDEGILKEIKETLELFFLEVLGVNNGEKALDEVKQNNYDVLFFDISMPNMDGLEAIKHIRKTNKKIPIIIISAHTDQEYLWRAIDLKITKYLTKPFVKKDLFEALEEVALELVDYNPSIRLKDEIIYNYYTKQLENKNQYIKLSKSESRLLEYFLKNINKVITYDLILDYMWDFDKPSKEAVKAIVKELRKKIGNDLIKNVYGLGYKCEI</sequence>
<dbReference type="PANTHER" id="PTHR48111:SF1">
    <property type="entry name" value="TWO-COMPONENT RESPONSE REGULATOR ORR33"/>
    <property type="match status" value="1"/>
</dbReference>
<dbReference type="GO" id="GO:0032993">
    <property type="term" value="C:protein-DNA complex"/>
    <property type="evidence" value="ECO:0007669"/>
    <property type="project" value="TreeGrafter"/>
</dbReference>
<dbReference type="InterPro" id="IPR011006">
    <property type="entry name" value="CheY-like_superfamily"/>
</dbReference>
<dbReference type="Gene3D" id="3.40.50.2300">
    <property type="match status" value="1"/>
</dbReference>